<dbReference type="Proteomes" id="UP000300381">
    <property type="component" value="Unassembled WGS sequence"/>
</dbReference>
<dbReference type="Gene3D" id="3.90.1720.10">
    <property type="entry name" value="endopeptidase domain like (from Nostoc punctiforme)"/>
    <property type="match status" value="1"/>
</dbReference>
<evidence type="ECO:0000313" key="6">
    <source>
        <dbReference type="Proteomes" id="UP000300381"/>
    </source>
</evidence>
<evidence type="ECO:0000256" key="1">
    <source>
        <dbReference type="ARBA" id="ARBA00022679"/>
    </source>
</evidence>
<evidence type="ECO:0000313" key="5">
    <source>
        <dbReference type="EMBL" id="GCL68190.1"/>
    </source>
</evidence>
<dbReference type="PANTHER" id="PTHR13943">
    <property type="entry name" value="HRAS-LIKE SUPPRESSOR - RELATED"/>
    <property type="match status" value="1"/>
</dbReference>
<dbReference type="GO" id="GO:0008970">
    <property type="term" value="F:phospholipase A1 activity"/>
    <property type="evidence" value="ECO:0007669"/>
    <property type="project" value="TreeGrafter"/>
</dbReference>
<dbReference type="InterPro" id="IPR051496">
    <property type="entry name" value="H-rev107_PLA/AT"/>
</dbReference>
<gene>
    <name evidence="5" type="ORF">PAGU1578_18110</name>
</gene>
<organism evidence="5 6">
    <name type="scientific">Veillonella tobetsuensis</name>
    <dbReference type="NCBI Taxonomy" id="1110546"/>
    <lineage>
        <taxon>Bacteria</taxon>
        <taxon>Bacillati</taxon>
        <taxon>Bacillota</taxon>
        <taxon>Negativicutes</taxon>
        <taxon>Veillonellales</taxon>
        <taxon>Veillonellaceae</taxon>
        <taxon>Veillonella</taxon>
    </lineage>
</organism>
<keyword evidence="1" id="KW-0808">Transferase</keyword>
<dbReference type="Pfam" id="PF04970">
    <property type="entry name" value="LRAT"/>
    <property type="match status" value="1"/>
</dbReference>
<protein>
    <recommendedName>
        <fullName evidence="4">LRAT domain-containing protein</fullName>
    </recommendedName>
</protein>
<keyword evidence="3" id="KW-0443">Lipid metabolism</keyword>
<dbReference type="EMBL" id="BJCQ01000066">
    <property type="protein sequence ID" value="GCL68190.1"/>
    <property type="molecule type" value="Genomic_DNA"/>
</dbReference>
<name>A0A480B4L1_9FIRM</name>
<dbReference type="GO" id="GO:0005737">
    <property type="term" value="C:cytoplasm"/>
    <property type="evidence" value="ECO:0007669"/>
    <property type="project" value="TreeGrafter"/>
</dbReference>
<reference evidence="5 6" key="1">
    <citation type="submission" date="2019-03" db="EMBL/GenBank/DDBJ databases">
        <title>Draft genome sequences of two Veillonella tobetsuensis clinical isolates from intraoperative bronchial fluids of elderly patients with pulmonary carcinoma.</title>
        <authorList>
            <person name="Akiyama T."/>
        </authorList>
    </citation>
    <scope>NUCLEOTIDE SEQUENCE [LARGE SCALE GENOMIC DNA]</scope>
    <source>
        <strain evidence="5 6">PAGU 1578</strain>
    </source>
</reference>
<dbReference type="GO" id="GO:0016410">
    <property type="term" value="F:N-acyltransferase activity"/>
    <property type="evidence" value="ECO:0007669"/>
    <property type="project" value="TreeGrafter"/>
</dbReference>
<accession>A0A480B4L1</accession>
<evidence type="ECO:0000256" key="3">
    <source>
        <dbReference type="ARBA" id="ARBA00023098"/>
    </source>
</evidence>
<dbReference type="GO" id="GO:0004623">
    <property type="term" value="F:phospholipase A2 activity"/>
    <property type="evidence" value="ECO:0007669"/>
    <property type="project" value="TreeGrafter"/>
</dbReference>
<keyword evidence="2" id="KW-0378">Hydrolase</keyword>
<evidence type="ECO:0000259" key="4">
    <source>
        <dbReference type="PROSITE" id="PS51934"/>
    </source>
</evidence>
<proteinExistence type="predicted"/>
<evidence type="ECO:0000256" key="2">
    <source>
        <dbReference type="ARBA" id="ARBA00022801"/>
    </source>
</evidence>
<comment type="caution">
    <text evidence="5">The sequence shown here is derived from an EMBL/GenBank/DDBJ whole genome shotgun (WGS) entry which is preliminary data.</text>
</comment>
<dbReference type="PANTHER" id="PTHR13943:SF77">
    <property type="entry name" value="LRAT DOMAIN-CONTAINING PROTEIN"/>
    <property type="match status" value="1"/>
</dbReference>
<dbReference type="RefSeq" id="WP_137661317.1">
    <property type="nucleotide sequence ID" value="NZ_BJCQ01000066.1"/>
</dbReference>
<dbReference type="AlphaFoldDB" id="A0A480B4L1"/>
<dbReference type="PROSITE" id="PS51934">
    <property type="entry name" value="LRAT"/>
    <property type="match status" value="1"/>
</dbReference>
<sequence length="163" mass="18280">MGSRKLKLGDIVFCQRGNILFGDTYQHYGVYAGYHKIIHYIKGDSSFDGRIAETSIEEFCDGDTLYIAEEDTLLSIFQDSDVAASFYGPRETVQRARSEIGKGGYNLLTHNCEHFAVWCKTGLDVSTQASISGVLIKGIEPNGITGTIFRLLRNHIWRVEAEY</sequence>
<dbReference type="InterPro" id="IPR007053">
    <property type="entry name" value="LRAT_dom"/>
</dbReference>
<dbReference type="GO" id="GO:0070292">
    <property type="term" value="P:N-acylphosphatidylethanolamine metabolic process"/>
    <property type="evidence" value="ECO:0007669"/>
    <property type="project" value="TreeGrafter"/>
</dbReference>
<feature type="domain" description="LRAT" evidence="4">
    <location>
        <begin position="17"/>
        <end position="128"/>
    </location>
</feature>